<organism evidence="1 2">
    <name type="scientific">Pistacia integerrima</name>
    <dbReference type="NCBI Taxonomy" id="434235"/>
    <lineage>
        <taxon>Eukaryota</taxon>
        <taxon>Viridiplantae</taxon>
        <taxon>Streptophyta</taxon>
        <taxon>Embryophyta</taxon>
        <taxon>Tracheophyta</taxon>
        <taxon>Spermatophyta</taxon>
        <taxon>Magnoliopsida</taxon>
        <taxon>eudicotyledons</taxon>
        <taxon>Gunneridae</taxon>
        <taxon>Pentapetalae</taxon>
        <taxon>rosids</taxon>
        <taxon>malvids</taxon>
        <taxon>Sapindales</taxon>
        <taxon>Anacardiaceae</taxon>
        <taxon>Pistacia</taxon>
    </lineage>
</organism>
<protein>
    <submittedName>
        <fullName evidence="1">Uncharacterized protein</fullName>
    </submittedName>
</protein>
<evidence type="ECO:0000313" key="1">
    <source>
        <dbReference type="EMBL" id="KAJ0052635.1"/>
    </source>
</evidence>
<comment type="caution">
    <text evidence="1">The sequence shown here is derived from an EMBL/GenBank/DDBJ whole genome shotgun (WGS) entry which is preliminary data.</text>
</comment>
<proteinExistence type="predicted"/>
<reference evidence="2" key="1">
    <citation type="journal article" date="2023" name="G3 (Bethesda)">
        <title>Genome assembly and association tests identify interacting loci associated with vigor, precocity, and sex in interspecific pistachio rootstocks.</title>
        <authorList>
            <person name="Palmer W."/>
            <person name="Jacygrad E."/>
            <person name="Sagayaradj S."/>
            <person name="Cavanaugh K."/>
            <person name="Han R."/>
            <person name="Bertier L."/>
            <person name="Beede B."/>
            <person name="Kafkas S."/>
            <person name="Golino D."/>
            <person name="Preece J."/>
            <person name="Michelmore R."/>
        </authorList>
    </citation>
    <scope>NUCLEOTIDE SEQUENCE [LARGE SCALE GENOMIC DNA]</scope>
</reference>
<sequence length="69" mass="7726">MKRLAMSHTKQSHPTKGLFLLLLGSLVLSFVKELNPVCLSVKYIILQMTNSKESTKFSICWISLAKESG</sequence>
<accession>A0ACC0ZHP6</accession>
<gene>
    <name evidence="1" type="ORF">Pint_03172</name>
</gene>
<dbReference type="EMBL" id="CM047736">
    <property type="protein sequence ID" value="KAJ0052635.1"/>
    <property type="molecule type" value="Genomic_DNA"/>
</dbReference>
<evidence type="ECO:0000313" key="2">
    <source>
        <dbReference type="Proteomes" id="UP001163603"/>
    </source>
</evidence>
<keyword evidence="2" id="KW-1185">Reference proteome</keyword>
<dbReference type="Proteomes" id="UP001163603">
    <property type="component" value="Chromosome 1"/>
</dbReference>
<name>A0ACC0ZHP6_9ROSI</name>